<reference evidence="6 7" key="1">
    <citation type="submission" date="2020-08" db="EMBL/GenBank/DDBJ databases">
        <title>Genome public.</title>
        <authorList>
            <person name="Liu C."/>
            <person name="Sun Q."/>
        </authorList>
    </citation>
    <scope>NUCLEOTIDE SEQUENCE [LARGE SCALE GENOMIC DNA]</scope>
    <source>
        <strain evidence="6 7">BX0805</strain>
    </source>
</reference>
<dbReference type="EMBL" id="JACOQH010000004">
    <property type="protein sequence ID" value="MBC5753742.1"/>
    <property type="molecule type" value="Genomic_DNA"/>
</dbReference>
<evidence type="ECO:0000256" key="4">
    <source>
        <dbReference type="ARBA" id="ARBA00023136"/>
    </source>
</evidence>
<evidence type="ECO:0000256" key="3">
    <source>
        <dbReference type="ARBA" id="ARBA00022989"/>
    </source>
</evidence>
<dbReference type="InterPro" id="IPR014743">
    <property type="entry name" value="Cl-channel_core"/>
</dbReference>
<dbReference type="PANTHER" id="PTHR43427">
    <property type="entry name" value="CHLORIDE CHANNEL PROTEIN CLC-E"/>
    <property type="match status" value="1"/>
</dbReference>
<evidence type="ECO:0000256" key="1">
    <source>
        <dbReference type="ARBA" id="ARBA00004141"/>
    </source>
</evidence>
<name>A0ABR7IA23_9FIRM</name>
<dbReference type="Gene3D" id="1.10.3080.10">
    <property type="entry name" value="Clc chloride channel"/>
    <property type="match status" value="1"/>
</dbReference>
<keyword evidence="3 5" id="KW-1133">Transmembrane helix</keyword>
<dbReference type="PANTHER" id="PTHR43427:SF12">
    <property type="entry name" value="CHLORIDE TRANSPORTER"/>
    <property type="match status" value="1"/>
</dbReference>
<proteinExistence type="predicted"/>
<gene>
    <name evidence="6" type="ORF">H8Z76_06830</name>
</gene>
<comment type="caution">
    <text evidence="6">The sequence shown here is derived from an EMBL/GenBank/DDBJ whole genome shotgun (WGS) entry which is preliminary data.</text>
</comment>
<feature type="transmembrane region" description="Helical" evidence="5">
    <location>
        <begin position="388"/>
        <end position="407"/>
    </location>
</feature>
<organism evidence="6 7">
    <name type="scientific">Roseburia yibonii</name>
    <dbReference type="NCBI Taxonomy" id="2763063"/>
    <lineage>
        <taxon>Bacteria</taxon>
        <taxon>Bacillati</taxon>
        <taxon>Bacillota</taxon>
        <taxon>Clostridia</taxon>
        <taxon>Lachnospirales</taxon>
        <taxon>Lachnospiraceae</taxon>
        <taxon>Roseburia</taxon>
    </lineage>
</organism>
<feature type="transmembrane region" description="Helical" evidence="5">
    <location>
        <begin position="65"/>
        <end position="84"/>
    </location>
</feature>
<accession>A0ABR7IA23</accession>
<keyword evidence="4 5" id="KW-0472">Membrane</keyword>
<evidence type="ECO:0000256" key="5">
    <source>
        <dbReference type="SAM" id="Phobius"/>
    </source>
</evidence>
<keyword evidence="7" id="KW-1185">Reference proteome</keyword>
<comment type="subcellular location">
    <subcellularLocation>
        <location evidence="1">Membrane</location>
        <topology evidence="1">Multi-pass membrane protein</topology>
    </subcellularLocation>
</comment>
<evidence type="ECO:0000313" key="7">
    <source>
        <dbReference type="Proteomes" id="UP000621540"/>
    </source>
</evidence>
<dbReference type="RefSeq" id="WP_186982030.1">
    <property type="nucleotide sequence ID" value="NZ_JACOQH010000004.1"/>
</dbReference>
<keyword evidence="2 5" id="KW-0812">Transmembrane</keyword>
<feature type="transmembrane region" description="Helical" evidence="5">
    <location>
        <begin position="157"/>
        <end position="180"/>
    </location>
</feature>
<dbReference type="SUPFAM" id="SSF81340">
    <property type="entry name" value="Clc chloride channel"/>
    <property type="match status" value="1"/>
</dbReference>
<dbReference type="PRINTS" id="PR00762">
    <property type="entry name" value="CLCHANNEL"/>
</dbReference>
<feature type="transmembrane region" description="Helical" evidence="5">
    <location>
        <begin position="192"/>
        <end position="212"/>
    </location>
</feature>
<evidence type="ECO:0000256" key="2">
    <source>
        <dbReference type="ARBA" id="ARBA00022692"/>
    </source>
</evidence>
<feature type="transmembrane region" description="Helical" evidence="5">
    <location>
        <begin position="232"/>
        <end position="256"/>
    </location>
</feature>
<dbReference type="Proteomes" id="UP000621540">
    <property type="component" value="Unassembled WGS sequence"/>
</dbReference>
<evidence type="ECO:0000313" key="6">
    <source>
        <dbReference type="EMBL" id="MBC5753742.1"/>
    </source>
</evidence>
<dbReference type="InterPro" id="IPR050368">
    <property type="entry name" value="ClC-type_chloride_channel"/>
</dbReference>
<dbReference type="InterPro" id="IPR001807">
    <property type="entry name" value="ClC"/>
</dbReference>
<feature type="transmembrane region" description="Helical" evidence="5">
    <location>
        <begin position="31"/>
        <end position="53"/>
    </location>
</feature>
<feature type="transmembrane region" description="Helical" evidence="5">
    <location>
        <begin position="268"/>
        <end position="288"/>
    </location>
</feature>
<dbReference type="Pfam" id="PF00654">
    <property type="entry name" value="Voltage_CLC"/>
    <property type="match status" value="1"/>
</dbReference>
<sequence>MILKELLPEFTKWLREECKAGGSHIGTFLKWLLFSVVSGIVVGLVGTLFFYCMKFVTDLRIAHPAVMLTLPFGGLCIVGMYHLLHDEKDSGTNLVLSAIHSGEEIPLRMAPLIFLSTLITHIGGGSAGREGAALQLGGSIGNSLGRLFRFDEKDQHIMIMCGMSAAFSALFGTPMAAAIFPMEIVSVGIMHYAALVPCVISSFIAHGIAEYFGATAHTFFFDRIPAFNVPHAVIISLLAMLCAFISVVFCMMLHNFERLYRYVFKNPYLRAFAGGCFVLLVTACIGNYNYNGTGMDIIASSIHGSTDTWAFFFKMVLTAFTLGAGFKGGEIVPSFFVGATFGCLFGNLTGFAPSLCAAVGMSAVFCGVTNAPISSLLISFELFGYDGMPYYLLAIALSYMLSGYYGLYRSQKIVYSKFKTSYINRKTH</sequence>
<feature type="transmembrane region" description="Helical" evidence="5">
    <location>
        <begin position="335"/>
        <end position="368"/>
    </location>
</feature>
<protein>
    <submittedName>
        <fullName evidence="6">Chloride channel protein</fullName>
    </submittedName>
</protein>